<dbReference type="PROSITE" id="PS50110">
    <property type="entry name" value="RESPONSE_REGULATORY"/>
    <property type="match status" value="1"/>
</dbReference>
<dbReference type="Pfam" id="PF00512">
    <property type="entry name" value="HisKA"/>
    <property type="match status" value="1"/>
</dbReference>
<comment type="caution">
    <text evidence="10">The sequence shown here is derived from an EMBL/GenBank/DDBJ whole genome shotgun (WGS) entry which is preliminary data.</text>
</comment>
<dbReference type="Gene3D" id="3.30.565.10">
    <property type="entry name" value="Histidine kinase-like ATPase, C-terminal domain"/>
    <property type="match status" value="1"/>
</dbReference>
<protein>
    <recommendedName>
        <fullName evidence="2">histidine kinase</fullName>
        <ecNumber evidence="2">2.7.13.3</ecNumber>
    </recommendedName>
</protein>
<dbReference type="EC" id="2.7.13.3" evidence="2"/>
<feature type="transmembrane region" description="Helical" evidence="7">
    <location>
        <begin position="12"/>
        <end position="38"/>
    </location>
</feature>
<dbReference type="SUPFAM" id="SSF52172">
    <property type="entry name" value="CheY-like"/>
    <property type="match status" value="1"/>
</dbReference>
<comment type="catalytic activity">
    <reaction evidence="1">
        <text>ATP + protein L-histidine = ADP + protein N-phospho-L-histidine.</text>
        <dbReference type="EC" id="2.7.13.3"/>
    </reaction>
</comment>
<dbReference type="EMBL" id="JACOIJ010000007">
    <property type="protein sequence ID" value="MBD1429006.1"/>
    <property type="molecule type" value="Genomic_DNA"/>
</dbReference>
<keyword evidence="7" id="KW-0472">Membrane</keyword>
<name>A0ABR7YCJ7_9SPHI</name>
<feature type="transmembrane region" description="Helical" evidence="7">
    <location>
        <begin position="279"/>
        <end position="300"/>
    </location>
</feature>
<dbReference type="Pfam" id="PF02518">
    <property type="entry name" value="HATPase_c"/>
    <property type="match status" value="1"/>
</dbReference>
<evidence type="ECO:0000256" key="5">
    <source>
        <dbReference type="ARBA" id="ARBA00022777"/>
    </source>
</evidence>
<dbReference type="InterPro" id="IPR003661">
    <property type="entry name" value="HisK_dim/P_dom"/>
</dbReference>
<evidence type="ECO:0000256" key="1">
    <source>
        <dbReference type="ARBA" id="ARBA00000085"/>
    </source>
</evidence>
<keyword evidence="7" id="KW-0812">Transmembrane</keyword>
<dbReference type="InterPro" id="IPR005467">
    <property type="entry name" value="His_kinase_dom"/>
</dbReference>
<evidence type="ECO:0000259" key="9">
    <source>
        <dbReference type="PROSITE" id="PS50110"/>
    </source>
</evidence>
<dbReference type="Gene3D" id="1.10.287.130">
    <property type="match status" value="1"/>
</dbReference>
<evidence type="ECO:0000313" key="11">
    <source>
        <dbReference type="Proteomes" id="UP000651271"/>
    </source>
</evidence>
<dbReference type="SMART" id="SM00387">
    <property type="entry name" value="HATPase_c"/>
    <property type="match status" value="1"/>
</dbReference>
<dbReference type="SMART" id="SM00448">
    <property type="entry name" value="REC"/>
    <property type="match status" value="1"/>
</dbReference>
<dbReference type="InterPro" id="IPR011006">
    <property type="entry name" value="CheY-like_superfamily"/>
</dbReference>
<dbReference type="SUPFAM" id="SSF47384">
    <property type="entry name" value="Homodimeric domain of signal transducing histidine kinase"/>
    <property type="match status" value="1"/>
</dbReference>
<dbReference type="RefSeq" id="WP_190301703.1">
    <property type="nucleotide sequence ID" value="NZ_JACOIJ010000007.1"/>
</dbReference>
<dbReference type="CDD" id="cd17546">
    <property type="entry name" value="REC_hyHK_CKI1_RcsC-like"/>
    <property type="match status" value="1"/>
</dbReference>
<organism evidence="10 11">
    <name type="scientific">Sphingobacterium litopenaei</name>
    <dbReference type="NCBI Taxonomy" id="2763500"/>
    <lineage>
        <taxon>Bacteria</taxon>
        <taxon>Pseudomonadati</taxon>
        <taxon>Bacteroidota</taxon>
        <taxon>Sphingobacteriia</taxon>
        <taxon>Sphingobacteriales</taxon>
        <taxon>Sphingobacteriaceae</taxon>
        <taxon>Sphingobacterium</taxon>
    </lineage>
</organism>
<evidence type="ECO:0000256" key="3">
    <source>
        <dbReference type="ARBA" id="ARBA00022553"/>
    </source>
</evidence>
<keyword evidence="5" id="KW-0418">Kinase</keyword>
<reference evidence="10 11" key="1">
    <citation type="submission" date="2020-08" db="EMBL/GenBank/DDBJ databases">
        <title>Sphingobacterium sp. DN04309 isolated from aquaculture water.</title>
        <authorList>
            <person name="Zhang M."/>
        </authorList>
    </citation>
    <scope>NUCLEOTIDE SEQUENCE [LARGE SCALE GENOMIC DNA]</scope>
    <source>
        <strain evidence="10 11">DN04309</strain>
    </source>
</reference>
<dbReference type="Gene3D" id="3.40.50.2300">
    <property type="match status" value="1"/>
</dbReference>
<dbReference type="InterPro" id="IPR001789">
    <property type="entry name" value="Sig_transdc_resp-reg_receiver"/>
</dbReference>
<keyword evidence="4" id="KW-0808">Transferase</keyword>
<evidence type="ECO:0000256" key="2">
    <source>
        <dbReference type="ARBA" id="ARBA00012438"/>
    </source>
</evidence>
<feature type="domain" description="Histidine kinase" evidence="8">
    <location>
        <begin position="331"/>
        <end position="548"/>
    </location>
</feature>
<evidence type="ECO:0000259" key="8">
    <source>
        <dbReference type="PROSITE" id="PS50109"/>
    </source>
</evidence>
<feature type="domain" description="Response regulatory" evidence="9">
    <location>
        <begin position="570"/>
        <end position="686"/>
    </location>
</feature>
<keyword evidence="7" id="KW-1133">Transmembrane helix</keyword>
<dbReference type="InterPro" id="IPR036097">
    <property type="entry name" value="HisK_dim/P_sf"/>
</dbReference>
<evidence type="ECO:0000256" key="6">
    <source>
        <dbReference type="PROSITE-ProRule" id="PRU00169"/>
    </source>
</evidence>
<feature type="modified residue" description="4-aspartylphosphate" evidence="6">
    <location>
        <position position="618"/>
    </location>
</feature>
<proteinExistence type="predicted"/>
<evidence type="ECO:0000256" key="7">
    <source>
        <dbReference type="SAM" id="Phobius"/>
    </source>
</evidence>
<dbReference type="PANTHER" id="PTHR43047:SF72">
    <property type="entry name" value="OSMOSENSING HISTIDINE PROTEIN KINASE SLN1"/>
    <property type="match status" value="1"/>
</dbReference>
<dbReference type="SUPFAM" id="SSF55874">
    <property type="entry name" value="ATPase domain of HSP90 chaperone/DNA topoisomerase II/histidine kinase"/>
    <property type="match status" value="1"/>
</dbReference>
<dbReference type="Pfam" id="PF00072">
    <property type="entry name" value="Response_reg"/>
    <property type="match status" value="1"/>
</dbReference>
<dbReference type="SMART" id="SM00388">
    <property type="entry name" value="HisKA"/>
    <property type="match status" value="1"/>
</dbReference>
<dbReference type="InterPro" id="IPR004358">
    <property type="entry name" value="Sig_transdc_His_kin-like_C"/>
</dbReference>
<dbReference type="PROSITE" id="PS50109">
    <property type="entry name" value="HIS_KIN"/>
    <property type="match status" value="1"/>
</dbReference>
<dbReference type="InterPro" id="IPR003594">
    <property type="entry name" value="HATPase_dom"/>
</dbReference>
<evidence type="ECO:0000256" key="4">
    <source>
        <dbReference type="ARBA" id="ARBA00022679"/>
    </source>
</evidence>
<dbReference type="InterPro" id="IPR036890">
    <property type="entry name" value="HATPase_C_sf"/>
</dbReference>
<dbReference type="CDD" id="cd00082">
    <property type="entry name" value="HisKA"/>
    <property type="match status" value="1"/>
</dbReference>
<dbReference type="PANTHER" id="PTHR43047">
    <property type="entry name" value="TWO-COMPONENT HISTIDINE PROTEIN KINASE"/>
    <property type="match status" value="1"/>
</dbReference>
<dbReference type="Proteomes" id="UP000651271">
    <property type="component" value="Unassembled WGS sequence"/>
</dbReference>
<accession>A0ABR7YCJ7</accession>
<keyword evidence="3 6" id="KW-0597">Phosphoprotein</keyword>
<dbReference type="PRINTS" id="PR00344">
    <property type="entry name" value="BCTRLSENSOR"/>
</dbReference>
<sequence length="693" mass="80716">MIEKQIHSRNRIRTALLVATIALFLFITTIFFISINYFEGIQKRISNLIELTNYKDSRYENAVNYFLEAENHFRQFSIDLQINNYKEYEKDLLSLSQITNEIIESHQRDSVQFAYDLNSLVRLDKYKVLQTKIKQLTALSTQTDTLQSRLQNTVLSSPPSTKNLTIDINKVKKSPQNKEKSIIYNIVKIQQDPVIDEEVIHTYNEEIKNFSKSNYSHFFQFRNTYESIRKSERKLLANHFTLLYSIYQTLLEINDLQLLKQKQMLQNEHQDLLRQSGKLTWQTILCLVFIFILIFIMIYYQFRNKYYEEQLIQEEQYAAKLASEKSDILAEISHEIRTPINSLIGIIDLLRRRSNIYSEKEKLFLDSAYSNISNTSRTINDILNLSKMDYTSSIELKDFDIEELAHDIYLIHKSQAEIKNIALEVIIEEDTPTIIHCDELKIRQILTNLISNGIKYTMHGKVSCYIMINELNNLYIRISDTGLGISESMQPNIFKKYFTKSDENKLSNGIGLGLYITKRLVKQLQGSITFTSKENYGSTFTIEIPIPKAKKKNKPSVTYNTLADLTGTISWLLVDDNILNILYLKQYFQSFTQVKTASNGLEALEILKNYTPDIIITDINMPIMTGDELLVYIRKLPELAKTKVIATSSDYEQIKELEKKRMLTFDNIIIKPFNEKDLVKIIIQTSAIDSSSE</sequence>
<gene>
    <name evidence="10" type="ORF">H8B04_05420</name>
</gene>
<keyword evidence="11" id="KW-1185">Reference proteome</keyword>
<evidence type="ECO:0000313" key="10">
    <source>
        <dbReference type="EMBL" id="MBD1429006.1"/>
    </source>
</evidence>